<dbReference type="PRINTS" id="PR00180">
    <property type="entry name" value="CRETINALDHBP"/>
</dbReference>
<dbReference type="Proteomes" id="UP001186944">
    <property type="component" value="Unassembled WGS sequence"/>
</dbReference>
<dbReference type="Pfam" id="PF00650">
    <property type="entry name" value="CRAL_TRIO"/>
    <property type="match status" value="1"/>
</dbReference>
<dbReference type="SUPFAM" id="SSF46938">
    <property type="entry name" value="CRAL/TRIO N-terminal domain"/>
    <property type="match status" value="1"/>
</dbReference>
<dbReference type="GO" id="GO:0016020">
    <property type="term" value="C:membrane"/>
    <property type="evidence" value="ECO:0007669"/>
    <property type="project" value="TreeGrafter"/>
</dbReference>
<organism evidence="2 3">
    <name type="scientific">Pinctada imbricata</name>
    <name type="common">Atlantic pearl-oyster</name>
    <name type="synonym">Pinctada martensii</name>
    <dbReference type="NCBI Taxonomy" id="66713"/>
    <lineage>
        <taxon>Eukaryota</taxon>
        <taxon>Metazoa</taxon>
        <taxon>Spiralia</taxon>
        <taxon>Lophotrochozoa</taxon>
        <taxon>Mollusca</taxon>
        <taxon>Bivalvia</taxon>
        <taxon>Autobranchia</taxon>
        <taxon>Pteriomorphia</taxon>
        <taxon>Pterioida</taxon>
        <taxon>Pterioidea</taxon>
        <taxon>Pteriidae</taxon>
        <taxon>Pinctada</taxon>
    </lineage>
</organism>
<comment type="caution">
    <text evidence="2">The sequence shown here is derived from an EMBL/GenBank/DDBJ whole genome shotgun (WGS) entry which is preliminary data.</text>
</comment>
<dbReference type="Gene3D" id="3.40.525.10">
    <property type="entry name" value="CRAL-TRIO lipid binding domain"/>
    <property type="match status" value="2"/>
</dbReference>
<dbReference type="CDD" id="cd00170">
    <property type="entry name" value="SEC14"/>
    <property type="match status" value="1"/>
</dbReference>
<accession>A0AA88XT63</accession>
<dbReference type="PANTHER" id="PTHR10174">
    <property type="entry name" value="ALPHA-TOCOPHEROL TRANSFER PROTEIN-RELATED"/>
    <property type="match status" value="1"/>
</dbReference>
<dbReference type="SMART" id="SM00516">
    <property type="entry name" value="SEC14"/>
    <property type="match status" value="1"/>
</dbReference>
<dbReference type="SMART" id="SM01100">
    <property type="entry name" value="CRAL_TRIO_N"/>
    <property type="match status" value="1"/>
</dbReference>
<name>A0AA88XT63_PINIB</name>
<dbReference type="InterPro" id="IPR011074">
    <property type="entry name" value="CRAL/TRIO_N_dom"/>
</dbReference>
<dbReference type="PANTHER" id="PTHR10174:SF130">
    <property type="entry name" value="ALPHA-TOCOPHEROL TRANSFER PROTEIN-LIKE"/>
    <property type="match status" value="1"/>
</dbReference>
<keyword evidence="3" id="KW-1185">Reference proteome</keyword>
<sequence>MAEKSFPPYECTLSPELIKKAEEELNEKAEWRSRDIQALREMVLKQKDLHCRTDDAFLLRFLRAKKFDYDRAFNLLLTHYQMRKNNAELFCNLRPSAVKHVLEAGVTGVLPHRDKNGCKVIVFRPGLWDPGRFPLDDVFRTNFMTMSKIVQDEATQVNGVLMFMDLKGIGLQHARNISPFFAKRVMSLIQEEAIQINGVLMIMDLKGIKWRHIRNISPKFTKKIMGFLQDAFPLRFKGLHYLNEPTIFDYIFSIVKPFMKEKTKNRLHFHSNRYKELEEFIDPEYLPEEYGGKAPKFSNSDWKDLLLNCDAKYGLVDGVTQASKSSEDAMEVPNWNLPKTERRLK</sequence>
<dbReference type="PROSITE" id="PS50191">
    <property type="entry name" value="CRAL_TRIO"/>
    <property type="match status" value="1"/>
</dbReference>
<gene>
    <name evidence="2" type="ORF">FSP39_001176</name>
</gene>
<dbReference type="AlphaFoldDB" id="A0AA88XT63"/>
<dbReference type="GO" id="GO:1902936">
    <property type="term" value="F:phosphatidylinositol bisphosphate binding"/>
    <property type="evidence" value="ECO:0007669"/>
    <property type="project" value="TreeGrafter"/>
</dbReference>
<dbReference type="Pfam" id="PF03765">
    <property type="entry name" value="CRAL_TRIO_N"/>
    <property type="match status" value="1"/>
</dbReference>
<dbReference type="InterPro" id="IPR036865">
    <property type="entry name" value="CRAL-TRIO_dom_sf"/>
</dbReference>
<feature type="domain" description="CRAL-TRIO" evidence="1">
    <location>
        <begin position="94"/>
        <end position="298"/>
    </location>
</feature>
<dbReference type="EMBL" id="VSWD01000011">
    <property type="protein sequence ID" value="KAK3087066.1"/>
    <property type="molecule type" value="Genomic_DNA"/>
</dbReference>
<dbReference type="SUPFAM" id="SSF52087">
    <property type="entry name" value="CRAL/TRIO domain"/>
    <property type="match status" value="2"/>
</dbReference>
<proteinExistence type="predicted"/>
<dbReference type="Gene3D" id="1.10.8.20">
    <property type="entry name" value="N-terminal domain of phosphatidylinositol transfer protein sec14p"/>
    <property type="match status" value="1"/>
</dbReference>
<protein>
    <recommendedName>
        <fullName evidence="1">CRAL-TRIO domain-containing protein</fullName>
    </recommendedName>
</protein>
<evidence type="ECO:0000313" key="2">
    <source>
        <dbReference type="EMBL" id="KAK3087066.1"/>
    </source>
</evidence>
<evidence type="ECO:0000313" key="3">
    <source>
        <dbReference type="Proteomes" id="UP001186944"/>
    </source>
</evidence>
<dbReference type="InterPro" id="IPR001251">
    <property type="entry name" value="CRAL-TRIO_dom"/>
</dbReference>
<reference evidence="2" key="1">
    <citation type="submission" date="2019-08" db="EMBL/GenBank/DDBJ databases">
        <title>The improved chromosome-level genome for the pearl oyster Pinctada fucata martensii using PacBio sequencing and Hi-C.</title>
        <authorList>
            <person name="Zheng Z."/>
        </authorList>
    </citation>
    <scope>NUCLEOTIDE SEQUENCE</scope>
    <source>
        <strain evidence="2">ZZ-2019</strain>
        <tissue evidence="2">Adductor muscle</tissue>
    </source>
</reference>
<evidence type="ECO:0000259" key="1">
    <source>
        <dbReference type="PROSITE" id="PS50191"/>
    </source>
</evidence>
<dbReference type="InterPro" id="IPR036273">
    <property type="entry name" value="CRAL/TRIO_N_dom_sf"/>
</dbReference>